<dbReference type="EMBL" id="MN740327">
    <property type="protein sequence ID" value="QHU00488.1"/>
    <property type="molecule type" value="Genomic_DNA"/>
</dbReference>
<name>A0A6C0J908_9ZZZZ</name>
<evidence type="ECO:0000256" key="1">
    <source>
        <dbReference type="SAM" id="Phobius"/>
    </source>
</evidence>
<keyword evidence="1" id="KW-1133">Transmembrane helix</keyword>
<keyword evidence="1" id="KW-0472">Membrane</keyword>
<protein>
    <submittedName>
        <fullName evidence="2">Uncharacterized protein</fullName>
    </submittedName>
</protein>
<evidence type="ECO:0000313" key="2">
    <source>
        <dbReference type="EMBL" id="QHU00488.1"/>
    </source>
</evidence>
<proteinExistence type="predicted"/>
<reference evidence="2" key="1">
    <citation type="journal article" date="2020" name="Nature">
        <title>Giant virus diversity and host interactions through global metagenomics.</title>
        <authorList>
            <person name="Schulz F."/>
            <person name="Roux S."/>
            <person name="Paez-Espino D."/>
            <person name="Jungbluth S."/>
            <person name="Walsh D.A."/>
            <person name="Denef V.J."/>
            <person name="McMahon K.D."/>
            <person name="Konstantinidis K.T."/>
            <person name="Eloe-Fadrosh E.A."/>
            <person name="Kyrpides N.C."/>
            <person name="Woyke T."/>
        </authorList>
    </citation>
    <scope>NUCLEOTIDE SEQUENCE</scope>
    <source>
        <strain evidence="2">GVMAG-M-3300025860-20</strain>
    </source>
</reference>
<feature type="transmembrane region" description="Helical" evidence="1">
    <location>
        <begin position="45"/>
        <end position="63"/>
    </location>
</feature>
<sequence length="66" mass="7886">MNHNCRCGKTGVVLSTIYFDEINSNINEMYCEKCLFNAQQMYTTFVKYMIFFTMFIVWCSYMCSNN</sequence>
<organism evidence="2">
    <name type="scientific">viral metagenome</name>
    <dbReference type="NCBI Taxonomy" id="1070528"/>
    <lineage>
        <taxon>unclassified sequences</taxon>
        <taxon>metagenomes</taxon>
        <taxon>organismal metagenomes</taxon>
    </lineage>
</organism>
<accession>A0A6C0J908</accession>
<keyword evidence="1" id="KW-0812">Transmembrane</keyword>
<dbReference type="AlphaFoldDB" id="A0A6C0J908"/>